<evidence type="ECO:0000313" key="3">
    <source>
        <dbReference type="EMBL" id="CAG7612221.1"/>
    </source>
</evidence>
<feature type="compositionally biased region" description="Acidic residues" evidence="1">
    <location>
        <begin position="1"/>
        <end position="16"/>
    </location>
</feature>
<sequence>MNESPDDEVSADEAGADEAGTVEANTDEVRRLRAQNPSLDANAPEALRRRVEGIPSQESATGRRAWLAVAAAAVVVGMVGTAFAFGSRGGLGGAGGDEVVALTKPAPGEVAPPIGVGGESGGGSSESAGGTREGTGSARSGAADQAAAASVDRLSYASGYWGGRQKFVLPAFDRAQGEATVYALDSAPSFNAETVAHAAKVLGVSGKVKPNKGSAGWRVRSKEGTKPEISLSAWGASEISYSSGLENPVWECIDQTVSPDYENYEDVYQECLRTTPQPTEQQARDAMDTVLEAFGIDASTVSVEIVDDDLEYDNTLLVRASRVVDGMASPLSIETTLAHGGILWAYGSPGELVSLGSYRIVSPAEAAERLNFSAFSPELTYVEPVDPEMLPGAEEVEEPTAPAPVPKRGSAVPWSLAEHEIVSARLGMTAVHGPDRVVYAVPAYEFTDSDGSRWSVIALEETSLDLSRSPGGWWW</sequence>
<dbReference type="AlphaFoldDB" id="A0A916NND5"/>
<evidence type="ECO:0000256" key="1">
    <source>
        <dbReference type="SAM" id="MobiDB-lite"/>
    </source>
</evidence>
<feature type="region of interest" description="Disordered" evidence="1">
    <location>
        <begin position="110"/>
        <end position="141"/>
    </location>
</feature>
<name>A0A916NND5_9MICO</name>
<accession>A0A916NND5</accession>
<protein>
    <submittedName>
        <fullName evidence="3">Uncharacterized protein</fullName>
    </submittedName>
</protein>
<proteinExistence type="predicted"/>
<dbReference type="Proteomes" id="UP000693892">
    <property type="component" value="Unassembled WGS sequence"/>
</dbReference>
<dbReference type="EMBL" id="CAJVAP010000015">
    <property type="protein sequence ID" value="CAG7612221.1"/>
    <property type="molecule type" value="Genomic_DNA"/>
</dbReference>
<dbReference type="RefSeq" id="WP_218115149.1">
    <property type="nucleotide sequence ID" value="NZ_CAJVAP010000015.1"/>
</dbReference>
<keyword evidence="2" id="KW-0472">Membrane</keyword>
<keyword evidence="2" id="KW-0812">Transmembrane</keyword>
<evidence type="ECO:0000313" key="4">
    <source>
        <dbReference type="Proteomes" id="UP000693892"/>
    </source>
</evidence>
<organism evidence="3 4">
    <name type="scientific">Leucobacter soli</name>
    <dbReference type="NCBI Taxonomy" id="2812850"/>
    <lineage>
        <taxon>Bacteria</taxon>
        <taxon>Bacillati</taxon>
        <taxon>Actinomycetota</taxon>
        <taxon>Actinomycetes</taxon>
        <taxon>Micrococcales</taxon>
        <taxon>Microbacteriaceae</taxon>
        <taxon>Leucobacter</taxon>
    </lineage>
</organism>
<keyword evidence="2" id="KW-1133">Transmembrane helix</keyword>
<evidence type="ECO:0000256" key="2">
    <source>
        <dbReference type="SAM" id="Phobius"/>
    </source>
</evidence>
<gene>
    <name evidence="3" type="ORF">LEUCIP111803_01549</name>
</gene>
<keyword evidence="4" id="KW-1185">Reference proteome</keyword>
<reference evidence="3" key="1">
    <citation type="submission" date="2021-06" db="EMBL/GenBank/DDBJ databases">
        <authorList>
            <person name="Criscuolo A."/>
        </authorList>
    </citation>
    <scope>NUCLEOTIDE SEQUENCE</scope>
    <source>
        <strain evidence="3">CIP111803</strain>
    </source>
</reference>
<feature type="compositionally biased region" description="Gly residues" evidence="1">
    <location>
        <begin position="115"/>
        <end position="124"/>
    </location>
</feature>
<feature type="region of interest" description="Disordered" evidence="1">
    <location>
        <begin position="1"/>
        <end position="47"/>
    </location>
</feature>
<comment type="caution">
    <text evidence="3">The sequence shown here is derived from an EMBL/GenBank/DDBJ whole genome shotgun (WGS) entry which is preliminary data.</text>
</comment>
<feature type="compositionally biased region" description="Low complexity" evidence="1">
    <location>
        <begin position="125"/>
        <end position="141"/>
    </location>
</feature>
<feature type="transmembrane region" description="Helical" evidence="2">
    <location>
        <begin position="65"/>
        <end position="85"/>
    </location>
</feature>